<dbReference type="InterPro" id="IPR013744">
    <property type="entry name" value="SidJ"/>
</dbReference>
<sequence>MNDDHSAHPPTLGLLHLYSPHARLTAFESGDYESPHTIIFIGGLGDGLSAVPYLTPLSDALQEIEWSVTQVLLTSSYAGFGCTNIETDAREIGELLTYLRKLGKTKFVLLGHSTGCQDIVKLVNDAKGAPGLLQGVVGTILQAPVSDREYIVETLGQEAHQRSLTIASELVSQGQPNHPIPSEFSEMFSGGRCSISASRWLSLASKLEDNPSGEDFFSSDLSVDQLKGHLRAFEKIPTMVLHGSRDESMPSGLDKQALLGRLTEGLGGAEAKEWSKVFEGAGHQAEEVIDEICERIVNFIKAIF</sequence>
<protein>
    <submittedName>
        <fullName evidence="1">Uncharacterized protein</fullName>
    </submittedName>
</protein>
<comment type="caution">
    <text evidence="1">The sequence shown here is derived from an EMBL/GenBank/DDBJ whole genome shotgun (WGS) entry which is preliminary data.</text>
</comment>
<accession>A0A9P6NW98</accession>
<dbReference type="PANTHER" id="PTHR31591">
    <property type="entry name" value="UPF0613 PROTEIN PB24D3.06C"/>
    <property type="match status" value="1"/>
</dbReference>
<proteinExistence type="predicted"/>
<evidence type="ECO:0000313" key="2">
    <source>
        <dbReference type="Proteomes" id="UP000886653"/>
    </source>
</evidence>
<dbReference type="Pfam" id="PF08538">
    <property type="entry name" value="DUF1749"/>
    <property type="match status" value="1"/>
</dbReference>
<evidence type="ECO:0000313" key="1">
    <source>
        <dbReference type="EMBL" id="KAG0151503.1"/>
    </source>
</evidence>
<dbReference type="AlphaFoldDB" id="A0A9P6NW98"/>
<organism evidence="1 2">
    <name type="scientific">Cronartium quercuum f. sp. fusiforme G11</name>
    <dbReference type="NCBI Taxonomy" id="708437"/>
    <lineage>
        <taxon>Eukaryota</taxon>
        <taxon>Fungi</taxon>
        <taxon>Dikarya</taxon>
        <taxon>Basidiomycota</taxon>
        <taxon>Pucciniomycotina</taxon>
        <taxon>Pucciniomycetes</taxon>
        <taxon>Pucciniales</taxon>
        <taxon>Coleosporiaceae</taxon>
        <taxon>Cronartium</taxon>
    </lineage>
</organism>
<dbReference type="Gene3D" id="3.40.50.1820">
    <property type="entry name" value="alpha/beta hydrolase"/>
    <property type="match status" value="1"/>
</dbReference>
<keyword evidence="2" id="KW-1185">Reference proteome</keyword>
<dbReference type="InterPro" id="IPR029058">
    <property type="entry name" value="AB_hydrolase_fold"/>
</dbReference>
<dbReference type="Proteomes" id="UP000886653">
    <property type="component" value="Unassembled WGS sequence"/>
</dbReference>
<gene>
    <name evidence="1" type="ORF">CROQUDRAFT_650911</name>
</gene>
<dbReference type="PANTHER" id="PTHR31591:SF1">
    <property type="entry name" value="UPF0613 PROTEIN PB24D3.06C"/>
    <property type="match status" value="1"/>
</dbReference>
<dbReference type="SUPFAM" id="SSF53474">
    <property type="entry name" value="alpha/beta-Hydrolases"/>
    <property type="match status" value="1"/>
</dbReference>
<dbReference type="EMBL" id="MU167212">
    <property type="protein sequence ID" value="KAG0151503.1"/>
    <property type="molecule type" value="Genomic_DNA"/>
</dbReference>
<name>A0A9P6NW98_9BASI</name>
<reference evidence="1" key="1">
    <citation type="submission" date="2013-11" db="EMBL/GenBank/DDBJ databases">
        <title>Genome sequence of the fusiform rust pathogen reveals effectors for host alternation and coevolution with pine.</title>
        <authorList>
            <consortium name="DOE Joint Genome Institute"/>
            <person name="Smith K."/>
            <person name="Pendleton A."/>
            <person name="Kubisiak T."/>
            <person name="Anderson C."/>
            <person name="Salamov A."/>
            <person name="Aerts A."/>
            <person name="Riley R."/>
            <person name="Clum A."/>
            <person name="Lindquist E."/>
            <person name="Ence D."/>
            <person name="Campbell M."/>
            <person name="Kronenberg Z."/>
            <person name="Feau N."/>
            <person name="Dhillon B."/>
            <person name="Hamelin R."/>
            <person name="Burleigh J."/>
            <person name="Smith J."/>
            <person name="Yandell M."/>
            <person name="Nelson C."/>
            <person name="Grigoriev I."/>
            <person name="Davis J."/>
        </authorList>
    </citation>
    <scope>NUCLEOTIDE SEQUENCE</scope>
    <source>
        <strain evidence="1">G11</strain>
    </source>
</reference>
<dbReference type="OrthoDB" id="10034502at2759"/>